<evidence type="ECO:0000259" key="9">
    <source>
        <dbReference type="Pfam" id="PF02983"/>
    </source>
</evidence>
<dbReference type="InterPro" id="IPR043504">
    <property type="entry name" value="Peptidase_S1_PA_chymotrypsin"/>
</dbReference>
<comment type="similarity">
    <text evidence="1">Belongs to the peptidase S1 family.</text>
</comment>
<evidence type="ECO:0000256" key="8">
    <source>
        <dbReference type="SAM" id="SignalP"/>
    </source>
</evidence>
<proteinExistence type="inferred from homology"/>
<dbReference type="EMBL" id="NGFP01000188">
    <property type="protein sequence ID" value="OUC92094.1"/>
    <property type="molecule type" value="Genomic_DNA"/>
</dbReference>
<feature type="domain" description="Peptidase S1A alpha-lytic prodomain" evidence="9">
    <location>
        <begin position="125"/>
        <end position="180"/>
    </location>
</feature>
<feature type="chain" id="PRO_5012625237" evidence="8">
    <location>
        <begin position="23"/>
        <end position="500"/>
    </location>
</feature>
<dbReference type="Gene3D" id="2.40.10.10">
    <property type="entry name" value="Trypsin-like serine proteases"/>
    <property type="match status" value="2"/>
</dbReference>
<keyword evidence="6" id="KW-0865">Zymogen</keyword>
<evidence type="ECO:0000256" key="7">
    <source>
        <dbReference type="ARBA" id="ARBA00023157"/>
    </source>
</evidence>
<keyword evidence="3 8" id="KW-0732">Signal</keyword>
<evidence type="ECO:0000313" key="11">
    <source>
        <dbReference type="Proteomes" id="UP000194761"/>
    </source>
</evidence>
<keyword evidence="5" id="KW-0720">Serine protease</keyword>
<name>A0A243RBQ8_9ACTN</name>
<gene>
    <name evidence="10" type="ORF">CA984_31375</name>
</gene>
<evidence type="ECO:0000256" key="4">
    <source>
        <dbReference type="ARBA" id="ARBA00022801"/>
    </source>
</evidence>
<dbReference type="InterPro" id="IPR004236">
    <property type="entry name" value="Pept_S1_alpha_lytic"/>
</dbReference>
<sequence>MSRRHAITTGCVLTITALTLTAAPVVTRLPTAETPAAAAVRRSPPGMVEALQRDLGLTREQAEERLANEIRLAPIEAQVREQIGDRFGGAWYAGITARTLVVATTSVADIPRLTALGVRAEVVNRSLKELQVIKKELDVTLATRPHAGRVRYVDVRNNKVAVLSSESEATEHGIEAAGVDTEAVRVVPSKEQPRLLHDLVGGAPYYVGVTSRCSVGFSVLRGTQNGFVSAGHCGKAGSATTGFNRVAQGVFQASNFPDSDFGWVAVNGDWTPRPLVDNGVGGTVTVAGSKEAIEGASVCRSGSTTDWHCGIIQQRNASISYPQGTVFELVRTNVCAESGDSGGSFISIDQAQGVTSGGSGDCTSGGVTYFQPIGEILTTYGLTLMTTADKPPPPNTGTCTGYAQTVTGTLNSEQSAYQPDNRHYRATAVGVHAGCLDAYEGVDFDLYLQKWNGRVWDTVATADGLGAHKKITYTGPPGYYRYRVLSSSGFSPYVLGYKSP</sequence>
<dbReference type="InterPro" id="IPR035070">
    <property type="entry name" value="Streptogrisin_prodomain"/>
</dbReference>
<comment type="caution">
    <text evidence="10">The sequence shown here is derived from an EMBL/GenBank/DDBJ whole genome shotgun (WGS) entry which is preliminary data.</text>
</comment>
<dbReference type="InterPro" id="IPR009003">
    <property type="entry name" value="Peptidase_S1_PA"/>
</dbReference>
<evidence type="ECO:0000256" key="1">
    <source>
        <dbReference type="ARBA" id="ARBA00007664"/>
    </source>
</evidence>
<dbReference type="Pfam" id="PF02983">
    <property type="entry name" value="Pro_Al_protease"/>
    <property type="match status" value="1"/>
</dbReference>
<protein>
    <submittedName>
        <fullName evidence="10">Serine protease</fullName>
    </submittedName>
</protein>
<keyword evidence="7" id="KW-1015">Disulfide bond</keyword>
<organism evidence="10 11">
    <name type="scientific">Streptosporangium minutum</name>
    <dbReference type="NCBI Taxonomy" id="569862"/>
    <lineage>
        <taxon>Bacteria</taxon>
        <taxon>Bacillati</taxon>
        <taxon>Actinomycetota</taxon>
        <taxon>Actinomycetes</taxon>
        <taxon>Streptosporangiales</taxon>
        <taxon>Streptosporangiaceae</taxon>
        <taxon>Streptosporangium</taxon>
    </lineage>
</organism>
<evidence type="ECO:0000256" key="5">
    <source>
        <dbReference type="ARBA" id="ARBA00022825"/>
    </source>
</evidence>
<dbReference type="GO" id="GO:0006508">
    <property type="term" value="P:proteolysis"/>
    <property type="evidence" value="ECO:0007669"/>
    <property type="project" value="UniProtKB-KW"/>
</dbReference>
<dbReference type="GO" id="GO:0004252">
    <property type="term" value="F:serine-type endopeptidase activity"/>
    <property type="evidence" value="ECO:0007669"/>
    <property type="project" value="InterPro"/>
</dbReference>
<dbReference type="Gene3D" id="3.30.300.50">
    <property type="match status" value="2"/>
</dbReference>
<dbReference type="Proteomes" id="UP000194761">
    <property type="component" value="Unassembled WGS sequence"/>
</dbReference>
<reference evidence="10 11" key="1">
    <citation type="submission" date="2017-05" db="EMBL/GenBank/DDBJ databases">
        <title>Biotechnological potential of actinobacteria isolated from South African environments.</title>
        <authorList>
            <person name="Le Roes-Hill M."/>
            <person name="Prins A."/>
            <person name="Durrell K.A."/>
        </authorList>
    </citation>
    <scope>NUCLEOTIDE SEQUENCE [LARGE SCALE GENOMIC DNA]</scope>
    <source>
        <strain evidence="10">M26</strain>
    </source>
</reference>
<keyword evidence="4" id="KW-0378">Hydrolase</keyword>
<evidence type="ECO:0000313" key="10">
    <source>
        <dbReference type="EMBL" id="OUC92094.1"/>
    </source>
</evidence>
<evidence type="ECO:0000256" key="3">
    <source>
        <dbReference type="ARBA" id="ARBA00022729"/>
    </source>
</evidence>
<feature type="signal peptide" evidence="8">
    <location>
        <begin position="1"/>
        <end position="22"/>
    </location>
</feature>
<dbReference type="RefSeq" id="WP_086577110.1">
    <property type="nucleotide sequence ID" value="NZ_NGFP01000188.1"/>
</dbReference>
<dbReference type="CDD" id="cd21112">
    <property type="entry name" value="alphaLP-like"/>
    <property type="match status" value="1"/>
</dbReference>
<accession>A0A243RBQ8</accession>
<evidence type="ECO:0000256" key="6">
    <source>
        <dbReference type="ARBA" id="ARBA00023145"/>
    </source>
</evidence>
<dbReference type="SUPFAM" id="SSF50494">
    <property type="entry name" value="Trypsin-like serine proteases"/>
    <property type="match status" value="1"/>
</dbReference>
<evidence type="ECO:0000256" key="2">
    <source>
        <dbReference type="ARBA" id="ARBA00022670"/>
    </source>
</evidence>
<dbReference type="GO" id="GO:0005576">
    <property type="term" value="C:extracellular region"/>
    <property type="evidence" value="ECO:0007669"/>
    <property type="project" value="InterPro"/>
</dbReference>
<keyword evidence="11" id="KW-1185">Reference proteome</keyword>
<dbReference type="AlphaFoldDB" id="A0A243RBQ8"/>
<dbReference type="InterPro" id="IPR001316">
    <property type="entry name" value="Pept_S1A_streptogrisin"/>
</dbReference>
<dbReference type="PRINTS" id="PR00861">
    <property type="entry name" value="ALYTICPTASE"/>
</dbReference>
<keyword evidence="2 10" id="KW-0645">Protease</keyword>